<dbReference type="SMART" id="SM00710">
    <property type="entry name" value="PbH1"/>
    <property type="match status" value="10"/>
</dbReference>
<evidence type="ECO:0000256" key="2">
    <source>
        <dbReference type="ARBA" id="ARBA00022844"/>
    </source>
</evidence>
<evidence type="ECO:0000313" key="4">
    <source>
        <dbReference type="Proteomes" id="UP000224660"/>
    </source>
</evidence>
<dbReference type="GO" id="GO:0019058">
    <property type="term" value="P:viral life cycle"/>
    <property type="evidence" value="ECO:0007669"/>
    <property type="project" value="UniProtKB-ARBA"/>
</dbReference>
<dbReference type="InterPro" id="IPR006626">
    <property type="entry name" value="PbH1"/>
</dbReference>
<evidence type="ECO:0000256" key="1">
    <source>
        <dbReference type="ARBA" id="ARBA00004328"/>
    </source>
</evidence>
<dbReference type="GO" id="GO:0044423">
    <property type="term" value="C:virion component"/>
    <property type="evidence" value="ECO:0007669"/>
    <property type="project" value="UniProtKB-KW"/>
</dbReference>
<dbReference type="Proteomes" id="UP000224660">
    <property type="component" value="Segment"/>
</dbReference>
<dbReference type="Gene3D" id="2.160.20.10">
    <property type="entry name" value="Single-stranded right-handed beta-helix, Pectin lyase-like"/>
    <property type="match status" value="1"/>
</dbReference>
<gene>
    <name evidence="3" type="ORF">Goe2_c06300</name>
</gene>
<protein>
    <submittedName>
        <fullName evidence="3">Tailspike protein</fullName>
    </submittedName>
</protein>
<organism evidence="3 4">
    <name type="scientific">Bacillus phage vB_BsuM-Goe2</name>
    <dbReference type="NCBI Taxonomy" id="1933062"/>
    <lineage>
        <taxon>Viruses</taxon>
        <taxon>Duplodnaviria</taxon>
        <taxon>Heunggongvirae</taxon>
        <taxon>Uroviricota</taxon>
        <taxon>Caudoviricetes</taxon>
        <taxon>Herelleviridae</taxon>
        <taxon>Spounavirinae</taxon>
        <taxon>Okubovirus</taxon>
        <taxon>Okubovirus camphawk</taxon>
    </lineage>
</organism>
<accession>A0A217EQJ1</accession>
<dbReference type="InterPro" id="IPR011050">
    <property type="entry name" value="Pectin_lyase_fold/virulence"/>
</dbReference>
<dbReference type="InterPro" id="IPR012334">
    <property type="entry name" value="Pectin_lyas_fold"/>
</dbReference>
<reference evidence="3 4" key="1">
    <citation type="journal article" date="2017" name="Viruses">
        <title>Characterization of Bacillus subtilis Viruses vB_BsuM-Goe2 and vB_BsuM-Goe3.</title>
        <authorList>
            <person name="Willms I.M."/>
            <person name="Hoppert M."/>
            <person name="Hertel R."/>
        </authorList>
    </citation>
    <scope>NUCLEOTIDE SEQUENCE [LARGE SCALE GENOMIC DNA]</scope>
</reference>
<dbReference type="SUPFAM" id="SSF51126">
    <property type="entry name" value="Pectin lyase-like"/>
    <property type="match status" value="2"/>
</dbReference>
<proteinExistence type="predicted"/>
<evidence type="ECO:0000313" key="3">
    <source>
        <dbReference type="EMBL" id="APZ82300.1"/>
    </source>
</evidence>
<dbReference type="GO" id="GO:0051701">
    <property type="term" value="P:biological process involved in interaction with host"/>
    <property type="evidence" value="ECO:0007669"/>
    <property type="project" value="UniProtKB-ARBA"/>
</dbReference>
<dbReference type="EMBL" id="KY368639">
    <property type="protein sequence ID" value="APZ82300.1"/>
    <property type="molecule type" value="Genomic_DNA"/>
</dbReference>
<comment type="subcellular location">
    <subcellularLocation>
        <location evidence="1">Virion</location>
    </subcellularLocation>
</comment>
<sequence>MGRHIMQEDVNVVSVTSMGAKGDGVTDDTQAFIDALQYLKSIGGGILEVPVKETSYVMDGHAVLVDNVTIRSDGAVIEKTTSSTAYYTFISLGGTKKGYGAGASNVVFDGLTFKGSFSKGKSISITLHHSKDVVFRNCKFVETVFGGHTIDLGGCQNVTVDSCEFIGFKQEIGREYAEAIQIDHSTAEGNTGMDDLSGYDGLPSINVTVKNCKFLPITIGGVTYPAPNPLGSHSRVDGQYLRNITFKNNVVQDGAPYPSGSGSSVYASGWLHFHCAEDIHIEDNEFINTTGSQSRAIGIWGASTGILMSDVGVVSPTYSNITPVITHDVSIKGNTFRGFKAEASGVGIVSVSGVDANSKQYFSSNISIEDNTFIDCFTANTTNDNTSSDCISLDKVRVSNISRNYASSVRRLVYATNSSMIKISHNQMTGAYFVPVSANTSTDVEANFNQVDDSIGGFYFRAINGVNIIGNTIRNGKGTTGYAASVAFNGCSLIQSRGNILPGPVDSSSDTGISLYGSCSKGVIKDNLIYGYSSKSIHISTDSTDITTS</sequence>
<name>A0A217EQJ1_9CAUD</name>
<keyword evidence="2" id="KW-0946">Virion</keyword>